<dbReference type="OrthoDB" id="4202165at2759"/>
<comment type="caution">
    <text evidence="1">The sequence shown here is derived from an EMBL/GenBank/DDBJ whole genome shotgun (WGS) entry which is preliminary data.</text>
</comment>
<name>A0A1B8AHQ5_FUSPO</name>
<dbReference type="AlphaFoldDB" id="A0A1B8AHQ5"/>
<evidence type="ECO:0000313" key="1">
    <source>
        <dbReference type="EMBL" id="OBS19971.1"/>
    </source>
</evidence>
<dbReference type="EMBL" id="LYXU01000004">
    <property type="protein sequence ID" value="OBS19971.1"/>
    <property type="molecule type" value="Genomic_DNA"/>
</dbReference>
<keyword evidence="2" id="KW-1185">Reference proteome</keyword>
<dbReference type="Proteomes" id="UP000091967">
    <property type="component" value="Unassembled WGS sequence"/>
</dbReference>
<proteinExistence type="predicted"/>
<reference evidence="1 2" key="1">
    <citation type="submission" date="2016-06" db="EMBL/GenBank/DDBJ databases">
        <title>Living apart together: crosstalk between the core and supernumerary genomes in a fungal plant pathogen.</title>
        <authorList>
            <person name="Vanheule A."/>
            <person name="Audenaert K."/>
            <person name="Warris S."/>
            <person name="Van De Geest H."/>
            <person name="Schijlen E."/>
            <person name="Hofte M."/>
            <person name="De Saeger S."/>
            <person name="Haesaert G."/>
            <person name="Waalwijk C."/>
            <person name="Van Der Lee T."/>
        </authorList>
    </citation>
    <scope>NUCLEOTIDE SEQUENCE [LARGE SCALE GENOMIC DNA]</scope>
    <source>
        <strain evidence="1 2">2516</strain>
    </source>
</reference>
<dbReference type="OMA" id="TLVEWET"/>
<evidence type="ECO:0000313" key="2">
    <source>
        <dbReference type="Proteomes" id="UP000091967"/>
    </source>
</evidence>
<gene>
    <name evidence="1" type="ORF">FPOA_11694</name>
</gene>
<accession>A0A1B8AHQ5</accession>
<protein>
    <submittedName>
        <fullName evidence="1">Uncharacterized protein</fullName>
    </submittedName>
</protein>
<sequence length="248" mass="28692">MEQQDLILKTIDDFHKSEITLVEWETPLLARLGYPLAPKADFIFLIPDEQIQQANRIASSNGLSDDKKRLNSYLSEHAKRGTRYVSGEPPRRLILLPLSWTGIQMNELTAIPSSSPRTIWTVPLPVFCTASLRIIMQEDHQSYARAMAIADLTNVVAYSMFDMSYEGNYMKFPEDEFDENGEISQEDRQKNIEAAKEKDTLEMQNALETMRGWKLTRESEWAREMMMDLVSGKREYRRLPCQDEKSSK</sequence>
<organism evidence="1 2">
    <name type="scientific">Fusarium poae</name>
    <dbReference type="NCBI Taxonomy" id="36050"/>
    <lineage>
        <taxon>Eukaryota</taxon>
        <taxon>Fungi</taxon>
        <taxon>Dikarya</taxon>
        <taxon>Ascomycota</taxon>
        <taxon>Pezizomycotina</taxon>
        <taxon>Sordariomycetes</taxon>
        <taxon>Hypocreomycetidae</taxon>
        <taxon>Hypocreales</taxon>
        <taxon>Nectriaceae</taxon>
        <taxon>Fusarium</taxon>
    </lineage>
</organism>